<dbReference type="InterPro" id="IPR036961">
    <property type="entry name" value="Kinesin_motor_dom_sf"/>
</dbReference>
<name>A0A835R2T7_VANPL</name>
<gene>
    <name evidence="1" type="ORF">HPP92_010662</name>
</gene>
<accession>A0A835R2T7</accession>
<proteinExistence type="predicted"/>
<organism evidence="1 2">
    <name type="scientific">Vanilla planifolia</name>
    <name type="common">Vanilla</name>
    <dbReference type="NCBI Taxonomy" id="51239"/>
    <lineage>
        <taxon>Eukaryota</taxon>
        <taxon>Viridiplantae</taxon>
        <taxon>Streptophyta</taxon>
        <taxon>Embryophyta</taxon>
        <taxon>Tracheophyta</taxon>
        <taxon>Spermatophyta</taxon>
        <taxon>Magnoliopsida</taxon>
        <taxon>Liliopsida</taxon>
        <taxon>Asparagales</taxon>
        <taxon>Orchidaceae</taxon>
        <taxon>Vanilloideae</taxon>
        <taxon>Vanilleae</taxon>
        <taxon>Vanilla</taxon>
    </lineage>
</organism>
<reference evidence="1 2" key="1">
    <citation type="journal article" date="2020" name="Nat. Food">
        <title>A phased Vanilla planifolia genome enables genetic improvement of flavour and production.</title>
        <authorList>
            <person name="Hasing T."/>
            <person name="Tang H."/>
            <person name="Brym M."/>
            <person name="Khazi F."/>
            <person name="Huang T."/>
            <person name="Chambers A.H."/>
        </authorList>
    </citation>
    <scope>NUCLEOTIDE SEQUENCE [LARGE SCALE GENOMIC DNA]</scope>
    <source>
        <tissue evidence="1">Leaf</tissue>
    </source>
</reference>
<dbReference type="Gene3D" id="3.40.850.10">
    <property type="entry name" value="Kinesin motor domain"/>
    <property type="match status" value="1"/>
</dbReference>
<dbReference type="Proteomes" id="UP000639772">
    <property type="component" value="Unassembled WGS sequence"/>
</dbReference>
<comment type="caution">
    <text evidence="1">The sequence shown here is derived from an EMBL/GenBank/DDBJ whole genome shotgun (WGS) entry which is preliminary data.</text>
</comment>
<dbReference type="AlphaFoldDB" id="A0A835R2T7"/>
<protein>
    <submittedName>
        <fullName evidence="1">Uncharacterized protein</fullName>
    </submittedName>
</protein>
<dbReference type="EMBL" id="JADCNM010000005">
    <property type="protein sequence ID" value="KAG0482578.1"/>
    <property type="molecule type" value="Genomic_DNA"/>
</dbReference>
<sequence>MALMMISYLQIHLVDLAGSEHAKRTGADGLRFKGRAEMKRFSRWILQYSGNIMEKKLLELEQEKSLYGFELKKKQEAQSQLLRQSKRVMMQQNDYRKKFNA</sequence>
<evidence type="ECO:0000313" key="1">
    <source>
        <dbReference type="EMBL" id="KAG0482578.1"/>
    </source>
</evidence>
<evidence type="ECO:0000313" key="2">
    <source>
        <dbReference type="Proteomes" id="UP000639772"/>
    </source>
</evidence>